<dbReference type="Pfam" id="PF03732">
    <property type="entry name" value="Retrotrans_gag"/>
    <property type="match status" value="1"/>
</dbReference>
<name>A0ABQ9JRZ2_9CUCU</name>
<evidence type="ECO:0000256" key="1">
    <source>
        <dbReference type="SAM" id="MobiDB-lite"/>
    </source>
</evidence>
<dbReference type="EMBL" id="JAPWTJ010000208">
    <property type="protein sequence ID" value="KAJ8981051.1"/>
    <property type="molecule type" value="Genomic_DNA"/>
</dbReference>
<dbReference type="SMART" id="SM00343">
    <property type="entry name" value="ZnF_C2HC"/>
    <property type="match status" value="2"/>
</dbReference>
<evidence type="ECO:0000313" key="4">
    <source>
        <dbReference type="Proteomes" id="UP001162164"/>
    </source>
</evidence>
<comment type="caution">
    <text evidence="3">The sequence shown here is derived from an EMBL/GenBank/DDBJ whole genome shotgun (WGS) entry which is preliminary data.</text>
</comment>
<dbReference type="Gene3D" id="4.10.60.10">
    <property type="entry name" value="Zinc finger, CCHC-type"/>
    <property type="match status" value="1"/>
</dbReference>
<evidence type="ECO:0000259" key="2">
    <source>
        <dbReference type="SMART" id="SM00343"/>
    </source>
</evidence>
<evidence type="ECO:0000313" key="3">
    <source>
        <dbReference type="EMBL" id="KAJ8981051.1"/>
    </source>
</evidence>
<dbReference type="InterPro" id="IPR005162">
    <property type="entry name" value="Retrotrans_gag_dom"/>
</dbReference>
<dbReference type="InterPro" id="IPR001878">
    <property type="entry name" value="Znf_CCHC"/>
</dbReference>
<feature type="domain" description="CCHC-type" evidence="2">
    <location>
        <begin position="262"/>
        <end position="278"/>
    </location>
</feature>
<keyword evidence="4" id="KW-1185">Reference proteome</keyword>
<feature type="compositionally biased region" description="Basic and acidic residues" evidence="1">
    <location>
        <begin position="279"/>
        <end position="296"/>
    </location>
</feature>
<accession>A0ABQ9JRZ2</accession>
<dbReference type="Proteomes" id="UP001162164">
    <property type="component" value="Unassembled WGS sequence"/>
</dbReference>
<protein>
    <recommendedName>
        <fullName evidence="2">CCHC-type domain-containing protein</fullName>
    </recommendedName>
</protein>
<organism evidence="3 4">
    <name type="scientific">Molorchus minor</name>
    <dbReference type="NCBI Taxonomy" id="1323400"/>
    <lineage>
        <taxon>Eukaryota</taxon>
        <taxon>Metazoa</taxon>
        <taxon>Ecdysozoa</taxon>
        <taxon>Arthropoda</taxon>
        <taxon>Hexapoda</taxon>
        <taxon>Insecta</taxon>
        <taxon>Pterygota</taxon>
        <taxon>Neoptera</taxon>
        <taxon>Endopterygota</taxon>
        <taxon>Coleoptera</taxon>
        <taxon>Polyphaga</taxon>
        <taxon>Cucujiformia</taxon>
        <taxon>Chrysomeloidea</taxon>
        <taxon>Cerambycidae</taxon>
        <taxon>Lamiinae</taxon>
        <taxon>Monochamini</taxon>
        <taxon>Molorchus</taxon>
    </lineage>
</organism>
<sequence length="509" mass="57007">MPRSTKSKPREKTDSSTEVMASTPTSSVVMTNEQFLALIHEVREASKHSNEEFLDRVRASTPQSSASTSHTTGSFAKCTSRFDGNSKADVDAFLDSILTYKDCTNVSDDNALRGLSMLLEGIAATWWQGIKKTIPDWKTAVTTLKEAYSKKLPPPLVYRKIFAREQSANETTEMFVCHFRSLTAQLPYELTEEQQLDMVYGLLNRRIRKRLPRSEFSEFKGLLMKSRTIEQSLQEQTVDDTKESCVKTIKSEDKSVKKLRPRCSFCKNFGHNRDECRKLSKKDSLPETSEPTKRLVTENPQNETRSQIVCYGCGQPGVIRSKCQKCKGNDTTETLQVRSLGFYQVSQISAPNTSPRPLLPLTIAGVEGVGFADSGAQVSIAGHKLYQVLQENGYTFQASSARLSYADGYIRHENVLQTTVDVGIKNRIVPIVFTVLPNLENNHTLLGVDFLDKAKIVLNIPEACWYFCDAPDEKHPFLSEAAVPMELQVFEVNEQGSLRADEASSPPEK</sequence>
<dbReference type="InterPro" id="IPR021109">
    <property type="entry name" value="Peptidase_aspartic_dom_sf"/>
</dbReference>
<feature type="region of interest" description="Disordered" evidence="1">
    <location>
        <begin position="1"/>
        <end position="24"/>
    </location>
</feature>
<feature type="domain" description="CCHC-type" evidence="2">
    <location>
        <begin position="309"/>
        <end position="325"/>
    </location>
</feature>
<feature type="region of interest" description="Disordered" evidence="1">
    <location>
        <begin position="279"/>
        <end position="299"/>
    </location>
</feature>
<dbReference type="Gene3D" id="2.40.70.10">
    <property type="entry name" value="Acid Proteases"/>
    <property type="match status" value="1"/>
</dbReference>
<proteinExistence type="predicted"/>
<dbReference type="SUPFAM" id="SSF50630">
    <property type="entry name" value="Acid proteases"/>
    <property type="match status" value="1"/>
</dbReference>
<gene>
    <name evidence="3" type="ORF">NQ317_018023</name>
</gene>
<reference evidence="3" key="1">
    <citation type="journal article" date="2023" name="Insect Mol. Biol.">
        <title>Genome sequencing provides insights into the evolution of gene families encoding plant cell wall-degrading enzymes in longhorned beetles.</title>
        <authorList>
            <person name="Shin N.R."/>
            <person name="Okamura Y."/>
            <person name="Kirsch R."/>
            <person name="Pauchet Y."/>
        </authorList>
    </citation>
    <scope>NUCLEOTIDE SEQUENCE</scope>
    <source>
        <strain evidence="3">MMC_N1</strain>
    </source>
</reference>